<organism evidence="2 3">
    <name type="scientific">Paramecium primaurelia</name>
    <dbReference type="NCBI Taxonomy" id="5886"/>
    <lineage>
        <taxon>Eukaryota</taxon>
        <taxon>Sar</taxon>
        <taxon>Alveolata</taxon>
        <taxon>Ciliophora</taxon>
        <taxon>Intramacronucleata</taxon>
        <taxon>Oligohymenophorea</taxon>
        <taxon>Peniculida</taxon>
        <taxon>Parameciidae</taxon>
        <taxon>Paramecium</taxon>
    </lineage>
</organism>
<accession>A0A8S1L2T8</accession>
<dbReference type="OMA" id="SEPNWIC"/>
<keyword evidence="1" id="KW-0175">Coiled coil</keyword>
<proteinExistence type="predicted"/>
<evidence type="ECO:0000313" key="3">
    <source>
        <dbReference type="Proteomes" id="UP000688137"/>
    </source>
</evidence>
<feature type="coiled-coil region" evidence="1">
    <location>
        <begin position="212"/>
        <end position="239"/>
    </location>
</feature>
<dbReference type="EMBL" id="CAJJDM010000028">
    <property type="protein sequence ID" value="CAD8059762.1"/>
    <property type="molecule type" value="Genomic_DNA"/>
</dbReference>
<dbReference type="AlphaFoldDB" id="A0A8S1L2T8"/>
<comment type="caution">
    <text evidence="2">The sequence shown here is derived from an EMBL/GenBank/DDBJ whole genome shotgun (WGS) entry which is preliminary data.</text>
</comment>
<protein>
    <recommendedName>
        <fullName evidence="4">Zinc-finger domain-containing protein</fullName>
    </recommendedName>
</protein>
<evidence type="ECO:0008006" key="4">
    <source>
        <dbReference type="Google" id="ProtNLM"/>
    </source>
</evidence>
<evidence type="ECO:0000313" key="2">
    <source>
        <dbReference type="EMBL" id="CAD8059762.1"/>
    </source>
</evidence>
<dbReference type="Proteomes" id="UP000688137">
    <property type="component" value="Unassembled WGS sequence"/>
</dbReference>
<reference evidence="2" key="1">
    <citation type="submission" date="2021-01" db="EMBL/GenBank/DDBJ databases">
        <authorList>
            <consortium name="Genoscope - CEA"/>
            <person name="William W."/>
        </authorList>
    </citation>
    <scope>NUCLEOTIDE SEQUENCE</scope>
</reference>
<sequence length="538" mass="63898">MDKSVESLFTSDFWRQVNLQYFMVETPISLNVQKKIYKKSRFQMLVLASHFFSIQTQGLIEKILNPMKKNRSQLNKLNNNNLKLHLSLLLMQREKSFEPIQELIDEMIDKICEQELRDGLESNKSLLKNMNKLPLEKQMEILQQEAAILQCIQQQIDWPDQLEQVIMELEDDLINVQNKNIKQLNNLAGHLEEINKYLLYQYTVKQIGQFALRITRNRVQHQQNELENLEKLIIHYQDYQVAESMGKAIYNQETNLVTVTFDSYLSRTPIDLKLDQFQNLQRLRDLQLELSVQQQEIQEEVQTMVSIQTEMCHICRQMIEITNLQQCKYNHVNMNLHQYNDEILIQQRYAITQKQMQQFYIDLYSANYIIENNQIQCQKYFCFKCLKYEFENYDLSEPNWICPLCKGLCTCIRCQRTDSIYKLKRTFLEIGGNLDNLYQQSIFEMLVEGKRRLIQNIPLDFINIQKLQSENEETLTPKGLSQNKNRINKKIKKKKSSETTIIGKTQSIIMDTSSSSIKIKKIKEYKRLIPNQSTIFVQ</sequence>
<keyword evidence="3" id="KW-1185">Reference proteome</keyword>
<gene>
    <name evidence="2" type="ORF">PPRIM_AZ9-3.1.T0290154</name>
</gene>
<name>A0A8S1L2T8_PARPR</name>
<evidence type="ECO:0000256" key="1">
    <source>
        <dbReference type="SAM" id="Coils"/>
    </source>
</evidence>